<evidence type="ECO:0000259" key="2">
    <source>
        <dbReference type="PROSITE" id="PS50146"/>
    </source>
</evidence>
<reference evidence="3 4" key="1">
    <citation type="submission" date="2015-10" db="EMBL/GenBank/DDBJ databases">
        <authorList>
            <person name="Gilbert D.G."/>
        </authorList>
    </citation>
    <scope>NUCLEOTIDE SEQUENCE [LARGE SCALE GENOMIC DNA]</scope>
    <source>
        <strain evidence="3 4">NRRL B-16712</strain>
    </source>
</reference>
<dbReference type="Gene3D" id="3.40.50.10330">
    <property type="entry name" value="Probable inorganic polyphosphate/atp-NAD kinase, domain 1"/>
    <property type="match status" value="1"/>
</dbReference>
<protein>
    <submittedName>
        <fullName evidence="3">Diacylglycerol kinase</fullName>
    </submittedName>
</protein>
<keyword evidence="3" id="KW-0418">Kinase</keyword>
<keyword evidence="4" id="KW-1185">Reference proteome</keyword>
<dbReference type="RefSeq" id="WP_067699207.1">
    <property type="nucleotide sequence ID" value="NZ_LLZH01000291.1"/>
</dbReference>
<feature type="domain" description="DAGKc" evidence="2">
    <location>
        <begin position="122"/>
        <end position="250"/>
    </location>
</feature>
<keyword evidence="1" id="KW-0472">Membrane</keyword>
<name>A0A101JJU1_9ACTN</name>
<keyword evidence="1" id="KW-1133">Transmembrane helix</keyword>
<dbReference type="EMBL" id="LLZH01000291">
    <property type="protein sequence ID" value="KUL28145.1"/>
    <property type="molecule type" value="Genomic_DNA"/>
</dbReference>
<feature type="transmembrane region" description="Helical" evidence="1">
    <location>
        <begin position="87"/>
        <end position="105"/>
    </location>
</feature>
<feature type="transmembrane region" description="Helical" evidence="1">
    <location>
        <begin position="12"/>
        <end position="30"/>
    </location>
</feature>
<dbReference type="InterPro" id="IPR017438">
    <property type="entry name" value="ATP-NAD_kinase_N"/>
</dbReference>
<evidence type="ECO:0000313" key="3">
    <source>
        <dbReference type="EMBL" id="KUL28145.1"/>
    </source>
</evidence>
<comment type="caution">
    <text evidence="3">The sequence shown here is derived from an EMBL/GenBank/DDBJ whole genome shotgun (WGS) entry which is preliminary data.</text>
</comment>
<dbReference type="PROSITE" id="PS50146">
    <property type="entry name" value="DAGK"/>
    <property type="match status" value="1"/>
</dbReference>
<dbReference type="Pfam" id="PF00781">
    <property type="entry name" value="DAGK_cat"/>
    <property type="match status" value="1"/>
</dbReference>
<dbReference type="GO" id="GO:0016301">
    <property type="term" value="F:kinase activity"/>
    <property type="evidence" value="ECO:0007669"/>
    <property type="project" value="UniProtKB-KW"/>
</dbReference>
<dbReference type="SUPFAM" id="SSF111331">
    <property type="entry name" value="NAD kinase/diacylglycerol kinase-like"/>
    <property type="match status" value="1"/>
</dbReference>
<dbReference type="Gene3D" id="2.60.200.40">
    <property type="match status" value="1"/>
</dbReference>
<dbReference type="Proteomes" id="UP000053244">
    <property type="component" value="Unassembled WGS sequence"/>
</dbReference>
<gene>
    <name evidence="3" type="ORF">ADL15_32635</name>
</gene>
<dbReference type="InterPro" id="IPR001206">
    <property type="entry name" value="Diacylglycerol_kinase_cat_dom"/>
</dbReference>
<sequence>MTDLNPSRPWLARLAFVAAAAATVLVLAAAGLGGSLALLLTAVLGSAVTLAAAWWFLTHRGLLRWVAGLIVVLAPLVVAVLYARARLIWVVVLFGLLWAGAVAAGRRALAVTDGGPDAVVTPPPHRPYLIMNPRSGGGKVGRFHLDERARDLGAEVFLLDGPAVDVAEVARAAIRDGADLLGVAGGDGTQALVAGVAAEHGLPFLVISAGTRNHFALDLGLDRENPAACLDALADGEELRIDLGLIGDRTFVNNASFGAYAAVVQSPAYRDAKLGTALDLLPTALAGAEPLRLTVDGTTVTGPQAVLISNNAYRTDSGQRPRLDRGELGVLAVTVRGAMDAAGLIGRRGRARALTVRAARSAVVDADTGEVPVGVDGEALLLPTPVHCAIRPGALRVRVPRDRPGVPAPPPQLDWTRLRHLAAGWSPGVPRQP</sequence>
<keyword evidence="3" id="KW-0808">Transferase</keyword>
<dbReference type="AlphaFoldDB" id="A0A101JJU1"/>
<dbReference type="OrthoDB" id="3208200at2"/>
<proteinExistence type="predicted"/>
<evidence type="ECO:0000256" key="1">
    <source>
        <dbReference type="SAM" id="Phobius"/>
    </source>
</evidence>
<accession>A0A101JJU1</accession>
<feature type="transmembrane region" description="Helical" evidence="1">
    <location>
        <begin position="36"/>
        <end position="57"/>
    </location>
</feature>
<keyword evidence="1" id="KW-0812">Transmembrane</keyword>
<organism evidence="3 4">
    <name type="scientific">Actinoplanes awajinensis subsp. mycoplanecinus</name>
    <dbReference type="NCBI Taxonomy" id="135947"/>
    <lineage>
        <taxon>Bacteria</taxon>
        <taxon>Bacillati</taxon>
        <taxon>Actinomycetota</taxon>
        <taxon>Actinomycetes</taxon>
        <taxon>Micromonosporales</taxon>
        <taxon>Micromonosporaceae</taxon>
        <taxon>Actinoplanes</taxon>
    </lineage>
</organism>
<dbReference type="InterPro" id="IPR016064">
    <property type="entry name" value="NAD/diacylglycerol_kinase_sf"/>
</dbReference>
<feature type="transmembrane region" description="Helical" evidence="1">
    <location>
        <begin position="62"/>
        <end position="81"/>
    </location>
</feature>
<evidence type="ECO:0000313" key="4">
    <source>
        <dbReference type="Proteomes" id="UP000053244"/>
    </source>
</evidence>